<evidence type="ECO:0000256" key="1">
    <source>
        <dbReference type="ARBA" id="ARBA00010333"/>
    </source>
</evidence>
<dbReference type="EMBL" id="PGTM01000002">
    <property type="protein sequence ID" value="PJF37417.1"/>
    <property type="molecule type" value="Genomic_DNA"/>
</dbReference>
<keyword evidence="3 4" id="KW-0732">Signal</keyword>
<dbReference type="Proteomes" id="UP000228947">
    <property type="component" value="Unassembled WGS sequence"/>
</dbReference>
<feature type="chain" id="PRO_5014562330" evidence="4">
    <location>
        <begin position="30"/>
        <end position="345"/>
    </location>
</feature>
<dbReference type="AlphaFoldDB" id="A0A2M8PIQ3"/>
<dbReference type="SMART" id="SM00062">
    <property type="entry name" value="PBPb"/>
    <property type="match status" value="1"/>
</dbReference>
<dbReference type="InterPro" id="IPR001638">
    <property type="entry name" value="Solute-binding_3/MltF_N"/>
</dbReference>
<dbReference type="Pfam" id="PF00497">
    <property type="entry name" value="SBP_bac_3"/>
    <property type="match status" value="1"/>
</dbReference>
<feature type="domain" description="Solute-binding protein family 3/N-terminal" evidence="5">
    <location>
        <begin position="42"/>
        <end position="271"/>
    </location>
</feature>
<evidence type="ECO:0000256" key="3">
    <source>
        <dbReference type="ARBA" id="ARBA00022729"/>
    </source>
</evidence>
<accession>A0A2M8PIQ3</accession>
<feature type="signal peptide" evidence="4">
    <location>
        <begin position="1"/>
        <end position="29"/>
    </location>
</feature>
<name>A0A2M8PIQ3_9CHLR</name>
<sequence length="345" mass="36991">MNFRGAKFVLITLVAVLAASVALPNVADAQEGLLARVKARGNLICGVNGGLAGFGLVAPDGTVTGFDADFCRAIAAAIFGDPTKVEFKPISAADRFPAIQAEQIDVLIRNTTNTFERDTRQGADFGPTIFYDGQTFLVRRADNLSTVKDLDGATICVIKGTTTEANLSDIIATSGIKATVTPYDDVNLVFEAFIAGSCQAVTSDRSQLASRQATSPQGAEWVLFDENFSKEPLAPVYKAGDAQWGDLVRWVTYATIIAEEYGLTSENVEMMAADAKLPPEAKRLLGVEGELHTFLGLEKDWAINVIKAVGNYGEIYERNLGALGVARGPNKLWTQGGLLYAPPYR</sequence>
<evidence type="ECO:0000313" key="6">
    <source>
        <dbReference type="EMBL" id="PJF37417.1"/>
    </source>
</evidence>
<gene>
    <name evidence="6" type="ORF">CUN49_00405</name>
    <name evidence="7" type="ORF">CUN50_01140</name>
</gene>
<reference evidence="8 9" key="1">
    <citation type="submission" date="2017-11" db="EMBL/GenBank/DDBJ databases">
        <title>Evolution of Phototrophy in the Chloroflexi Phylum Driven by Horizontal Gene Transfer.</title>
        <authorList>
            <person name="Ward L.M."/>
            <person name="Hemp J."/>
            <person name="Shih P.M."/>
            <person name="Mcglynn S.E."/>
            <person name="Fischer W."/>
        </authorList>
    </citation>
    <scope>NUCLEOTIDE SEQUENCE [LARGE SCALE GENOMIC DNA]</scope>
    <source>
        <strain evidence="7">CP1_1M</strain>
        <strain evidence="6">JP3_13</strain>
    </source>
</reference>
<organism evidence="6 9">
    <name type="scientific">Candidatus Thermofonsia Clade 1 bacterium</name>
    <dbReference type="NCBI Taxonomy" id="2364210"/>
    <lineage>
        <taxon>Bacteria</taxon>
        <taxon>Bacillati</taxon>
        <taxon>Chloroflexota</taxon>
        <taxon>Candidatus Thermofontia</taxon>
        <taxon>Candidatus Thermofonsia Clade 1</taxon>
    </lineage>
</organism>
<dbReference type="PANTHER" id="PTHR30085">
    <property type="entry name" value="AMINO ACID ABC TRANSPORTER PERMEASE"/>
    <property type="match status" value="1"/>
</dbReference>
<evidence type="ECO:0000313" key="8">
    <source>
        <dbReference type="Proteomes" id="UP000228947"/>
    </source>
</evidence>
<evidence type="ECO:0000259" key="5">
    <source>
        <dbReference type="SMART" id="SM00062"/>
    </source>
</evidence>
<dbReference type="InterPro" id="IPR051455">
    <property type="entry name" value="Bact_solute-bind_prot3"/>
</dbReference>
<dbReference type="Gene3D" id="3.40.190.10">
    <property type="entry name" value="Periplasmic binding protein-like II"/>
    <property type="match status" value="2"/>
</dbReference>
<proteinExistence type="inferred from homology"/>
<evidence type="ECO:0000313" key="9">
    <source>
        <dbReference type="Proteomes" id="UP000229681"/>
    </source>
</evidence>
<keyword evidence="2" id="KW-0813">Transport</keyword>
<evidence type="ECO:0000313" key="7">
    <source>
        <dbReference type="EMBL" id="PJF43174.1"/>
    </source>
</evidence>
<protein>
    <submittedName>
        <fullName evidence="6">Amino acid ABC transporter substrate-binding protein</fullName>
    </submittedName>
</protein>
<dbReference type="Proteomes" id="UP000229681">
    <property type="component" value="Unassembled WGS sequence"/>
</dbReference>
<evidence type="ECO:0000256" key="4">
    <source>
        <dbReference type="SAM" id="SignalP"/>
    </source>
</evidence>
<dbReference type="PANTHER" id="PTHR30085:SF7">
    <property type="entry name" value="AMINO-ACID ABC TRANSPORTER-BINDING PROTEIN YHDW-RELATED"/>
    <property type="match status" value="1"/>
</dbReference>
<comment type="caution">
    <text evidence="6">The sequence shown here is derived from an EMBL/GenBank/DDBJ whole genome shotgun (WGS) entry which is preliminary data.</text>
</comment>
<comment type="similarity">
    <text evidence="1">Belongs to the bacterial solute-binding protein 3 family.</text>
</comment>
<dbReference type="GO" id="GO:0006865">
    <property type="term" value="P:amino acid transport"/>
    <property type="evidence" value="ECO:0007669"/>
    <property type="project" value="TreeGrafter"/>
</dbReference>
<evidence type="ECO:0000256" key="2">
    <source>
        <dbReference type="ARBA" id="ARBA00022448"/>
    </source>
</evidence>
<dbReference type="CDD" id="cd13692">
    <property type="entry name" value="PBP2_BztA"/>
    <property type="match status" value="1"/>
</dbReference>
<dbReference type="SUPFAM" id="SSF53850">
    <property type="entry name" value="Periplasmic binding protein-like II"/>
    <property type="match status" value="1"/>
</dbReference>
<dbReference type="EMBL" id="PGTL01000003">
    <property type="protein sequence ID" value="PJF43174.1"/>
    <property type="molecule type" value="Genomic_DNA"/>
</dbReference>